<comment type="subcellular location">
    <subcellularLocation>
        <location evidence="1 11">Endoplasmic reticulum membrane</location>
        <topology evidence="1 11">Multi-pass membrane protein</topology>
    </subcellularLocation>
</comment>
<dbReference type="Proteomes" id="UP001152759">
    <property type="component" value="Chromosome 5"/>
</dbReference>
<evidence type="ECO:0000256" key="9">
    <source>
        <dbReference type="ARBA" id="ARBA00023136"/>
    </source>
</evidence>
<feature type="transmembrane region" description="Helical" evidence="11">
    <location>
        <begin position="291"/>
        <end position="314"/>
    </location>
</feature>
<organism evidence="12 13">
    <name type="scientific">Bemisia tabaci</name>
    <name type="common">Sweetpotato whitefly</name>
    <name type="synonym">Aleurodes tabaci</name>
    <dbReference type="NCBI Taxonomy" id="7038"/>
    <lineage>
        <taxon>Eukaryota</taxon>
        <taxon>Metazoa</taxon>
        <taxon>Ecdysozoa</taxon>
        <taxon>Arthropoda</taxon>
        <taxon>Hexapoda</taxon>
        <taxon>Insecta</taxon>
        <taxon>Pterygota</taxon>
        <taxon>Neoptera</taxon>
        <taxon>Paraneoptera</taxon>
        <taxon>Hemiptera</taxon>
        <taxon>Sternorrhyncha</taxon>
        <taxon>Aleyrodoidea</taxon>
        <taxon>Aleyrodidae</taxon>
        <taxon>Aleyrodinae</taxon>
        <taxon>Bemisia</taxon>
    </lineage>
</organism>
<keyword evidence="6 11" id="KW-0812">Transmembrane</keyword>
<dbReference type="AlphaFoldDB" id="A0A9P0AGD1"/>
<dbReference type="GO" id="GO:0006506">
    <property type="term" value="P:GPI anchor biosynthetic process"/>
    <property type="evidence" value="ECO:0007669"/>
    <property type="project" value="UniProtKB-KW"/>
</dbReference>
<dbReference type="GO" id="GO:0005789">
    <property type="term" value="C:endoplasmic reticulum membrane"/>
    <property type="evidence" value="ECO:0007669"/>
    <property type="project" value="UniProtKB-SubCell"/>
</dbReference>
<keyword evidence="7 11" id="KW-0256">Endoplasmic reticulum</keyword>
<feature type="transmembrane region" description="Helical" evidence="11">
    <location>
        <begin position="188"/>
        <end position="209"/>
    </location>
</feature>
<name>A0A9P0AGD1_BEMTA</name>
<keyword evidence="9 11" id="KW-0472">Membrane</keyword>
<feature type="transmembrane region" description="Helical" evidence="11">
    <location>
        <begin position="42"/>
        <end position="58"/>
    </location>
</feature>
<feature type="transmembrane region" description="Helical" evidence="11">
    <location>
        <begin position="425"/>
        <end position="441"/>
    </location>
</feature>
<evidence type="ECO:0000256" key="11">
    <source>
        <dbReference type="RuleBase" id="RU363075"/>
    </source>
</evidence>
<dbReference type="EMBL" id="OU963866">
    <property type="protein sequence ID" value="CAH0390613.1"/>
    <property type="molecule type" value="Genomic_DNA"/>
</dbReference>
<dbReference type="EC" id="2.4.1.-" evidence="11"/>
<evidence type="ECO:0000256" key="1">
    <source>
        <dbReference type="ARBA" id="ARBA00004477"/>
    </source>
</evidence>
<feature type="transmembrane region" description="Helical" evidence="11">
    <location>
        <begin position="126"/>
        <end position="145"/>
    </location>
</feature>
<reference evidence="12" key="1">
    <citation type="submission" date="2021-12" db="EMBL/GenBank/DDBJ databases">
        <authorList>
            <person name="King R."/>
        </authorList>
    </citation>
    <scope>NUCLEOTIDE SEQUENCE</scope>
</reference>
<accession>A0A9P0AGD1</accession>
<keyword evidence="5" id="KW-0808">Transferase</keyword>
<keyword evidence="4 11" id="KW-0328">Glycosyltransferase</keyword>
<dbReference type="GO" id="GO:0000026">
    <property type="term" value="F:alpha-1,2-mannosyltransferase activity"/>
    <property type="evidence" value="ECO:0007669"/>
    <property type="project" value="TreeGrafter"/>
</dbReference>
<gene>
    <name evidence="12" type="ORF">BEMITA_LOCUS9318</name>
</gene>
<feature type="transmembrane region" description="Helical" evidence="11">
    <location>
        <begin position="366"/>
        <end position="387"/>
    </location>
</feature>
<comment type="similarity">
    <text evidence="10">Belongs to the glycosyltransferase 22 family. PIGZ subfamily.</text>
</comment>
<keyword evidence="3" id="KW-0337">GPI-anchor biosynthesis</keyword>
<evidence type="ECO:0000256" key="10">
    <source>
        <dbReference type="ARBA" id="ARBA00038466"/>
    </source>
</evidence>
<comment type="pathway">
    <text evidence="2">Glycolipid biosynthesis; glycosylphosphatidylinositol-anchor biosynthesis.</text>
</comment>
<dbReference type="PANTHER" id="PTHR22760:SF3">
    <property type="entry name" value="GPI MANNOSYLTRANSFERASE 4"/>
    <property type="match status" value="1"/>
</dbReference>
<dbReference type="KEGG" id="btab:109040853"/>
<feature type="transmembrane region" description="Helical" evidence="11">
    <location>
        <begin position="399"/>
        <end position="419"/>
    </location>
</feature>
<feature type="transmembrane region" description="Helical" evidence="11">
    <location>
        <begin position="165"/>
        <end position="182"/>
    </location>
</feature>
<keyword evidence="8 11" id="KW-1133">Transmembrane helix</keyword>
<keyword evidence="13" id="KW-1185">Reference proteome</keyword>
<dbReference type="InterPro" id="IPR005599">
    <property type="entry name" value="GPI_mannosylTrfase"/>
</dbReference>
<feature type="transmembrane region" description="Helical" evidence="11">
    <location>
        <begin position="243"/>
        <end position="271"/>
    </location>
</feature>
<evidence type="ECO:0000256" key="6">
    <source>
        <dbReference type="ARBA" id="ARBA00022692"/>
    </source>
</evidence>
<evidence type="ECO:0000256" key="7">
    <source>
        <dbReference type="ARBA" id="ARBA00022824"/>
    </source>
</evidence>
<evidence type="ECO:0000256" key="8">
    <source>
        <dbReference type="ARBA" id="ARBA00022989"/>
    </source>
</evidence>
<evidence type="ECO:0000256" key="4">
    <source>
        <dbReference type="ARBA" id="ARBA00022676"/>
    </source>
</evidence>
<dbReference type="PANTHER" id="PTHR22760">
    <property type="entry name" value="GLYCOSYLTRANSFERASE"/>
    <property type="match status" value="1"/>
</dbReference>
<proteinExistence type="inferred from homology"/>
<protein>
    <recommendedName>
        <fullName evidence="11">Mannosyltransferase</fullName>
        <ecNumber evidence="11">2.4.1.-</ecNumber>
    </recommendedName>
</protein>
<evidence type="ECO:0000256" key="5">
    <source>
        <dbReference type="ARBA" id="ARBA00022679"/>
    </source>
</evidence>
<feature type="transmembrane region" description="Helical" evidence="11">
    <location>
        <begin position="471"/>
        <end position="490"/>
    </location>
</feature>
<evidence type="ECO:0000313" key="12">
    <source>
        <dbReference type="EMBL" id="CAH0390613.1"/>
    </source>
</evidence>
<evidence type="ECO:0000256" key="3">
    <source>
        <dbReference type="ARBA" id="ARBA00022502"/>
    </source>
</evidence>
<evidence type="ECO:0000313" key="13">
    <source>
        <dbReference type="Proteomes" id="UP001152759"/>
    </source>
</evidence>
<dbReference type="Pfam" id="PF03901">
    <property type="entry name" value="Glyco_transf_22"/>
    <property type="match status" value="1"/>
</dbReference>
<sequence length="699" mass="81257">MVSTLKKDNESICLSGSKSCVTDSEHKPPQKLTVFFRESRSLTLYWFLAFFRILLTFIPQKGYIHPDEFFQTTEVVAGDILSIEAQIPWEFNSTFPVRNVVLPYLVVGTPIWFWQLLQNLDLIRPISTYTLLVLPRLVCCLISFINDYSLYRICLLEDEEYRTRLLAFASSYVIIIYATRTFTNAFELALVSLMLYVVSDCIICSNKVLKEQEEIDKQYSTAKDIRLRVELSRRRKRLPSHSLSHCFTIATITVIGVFNRPTFIGFAFPPIFFWLQRGLNSLGFSHFHLRLFLLVISSLPALLIFIFVDSIYYGTLNTLDFVKNGLMLRQFVVTPFNFILYNIDSSNLSNHGLHPRFTHLLVNVPLLYGILGATTLFSLLNIFKSILTRKWHHLPRTDNVYGLMLASILVPVGLLSIFPHQEPRFLLPVTVPIVFLYSFCIQERRNVYVSDGSGRLRRFKNIKEKKNIRQMFRASWFLFNACFILFYGFVHQGGIYPLLDHLSKEVKSKPRLTHIHLVTSHIYSLPVSFLQIESSKKIHQLENSKLRYVKTKDFHLYELGSIEKAEVPYLLESIIMKAESEKAKKHLKYKVYYSLPYSKLHELNTILHGHNLTFTIDYSSSFHISTEAMPRLKTNHKCLTFSNVQTWLHSFKNGVLNSSLSENFFSFFTDNFYECYSVIQDLNKQFGLVLIQVSKHLHA</sequence>
<feature type="transmembrane region" description="Helical" evidence="11">
    <location>
        <begin position="326"/>
        <end position="343"/>
    </location>
</feature>
<evidence type="ECO:0000256" key="2">
    <source>
        <dbReference type="ARBA" id="ARBA00004687"/>
    </source>
</evidence>